<evidence type="ECO:0000313" key="5">
    <source>
        <dbReference type="Proteomes" id="UP001472677"/>
    </source>
</evidence>
<dbReference type="PROSITE" id="PS51087">
    <property type="entry name" value="APAG"/>
    <property type="match status" value="1"/>
</dbReference>
<dbReference type="PROSITE" id="PS50151">
    <property type="entry name" value="UVR"/>
    <property type="match status" value="2"/>
</dbReference>
<dbReference type="Pfam" id="PF02151">
    <property type="entry name" value="UVR"/>
    <property type="match status" value="2"/>
</dbReference>
<dbReference type="Pfam" id="PF04379">
    <property type="entry name" value="DUF525"/>
    <property type="match status" value="1"/>
</dbReference>
<dbReference type="InterPro" id="IPR007474">
    <property type="entry name" value="ApaG_domain"/>
</dbReference>
<dbReference type="InterPro" id="IPR001943">
    <property type="entry name" value="UVR_dom"/>
</dbReference>
<gene>
    <name evidence="4" type="ORF">V6N12_005374</name>
</gene>
<evidence type="ECO:0008006" key="6">
    <source>
        <dbReference type="Google" id="ProtNLM"/>
    </source>
</evidence>
<protein>
    <recommendedName>
        <fullName evidence="6">Protein ApaG</fullName>
    </recommendedName>
</protein>
<comment type="caution">
    <text evidence="4">The sequence shown here is derived from an EMBL/GenBank/DDBJ whole genome shotgun (WGS) entry which is preliminary data.</text>
</comment>
<dbReference type="PANTHER" id="PTHR47191:SF2">
    <property type="entry name" value="OS05G0170800 PROTEIN"/>
    <property type="match status" value="1"/>
</dbReference>
<proteinExistence type="predicted"/>
<accession>A0ABR2CP97</accession>
<dbReference type="Proteomes" id="UP001472677">
    <property type="component" value="Unassembled WGS sequence"/>
</dbReference>
<reference evidence="4 5" key="1">
    <citation type="journal article" date="2024" name="G3 (Bethesda)">
        <title>Genome assembly of Hibiscus sabdariffa L. provides insights into metabolisms of medicinal natural products.</title>
        <authorList>
            <person name="Kim T."/>
        </authorList>
    </citation>
    <scope>NUCLEOTIDE SEQUENCE [LARGE SCALE GENOMIC DNA]</scope>
    <source>
        <strain evidence="4">TK-2024</strain>
        <tissue evidence="4">Old leaves</tissue>
    </source>
</reference>
<dbReference type="SUPFAM" id="SSF110069">
    <property type="entry name" value="ApaG-like"/>
    <property type="match status" value="1"/>
</dbReference>
<evidence type="ECO:0000259" key="3">
    <source>
        <dbReference type="PROSITE" id="PS51087"/>
    </source>
</evidence>
<keyword evidence="5" id="KW-1185">Reference proteome</keyword>
<feature type="compositionally biased region" description="Gly residues" evidence="1">
    <location>
        <begin position="67"/>
        <end position="76"/>
    </location>
</feature>
<dbReference type="PANTHER" id="PTHR47191">
    <property type="entry name" value="OS05G0170800 PROTEIN"/>
    <property type="match status" value="1"/>
</dbReference>
<feature type="domain" description="ApaG" evidence="3">
    <location>
        <begin position="173"/>
        <end position="311"/>
    </location>
</feature>
<evidence type="ECO:0000259" key="2">
    <source>
        <dbReference type="PROSITE" id="PS50151"/>
    </source>
</evidence>
<dbReference type="EMBL" id="JBBPBM010000048">
    <property type="protein sequence ID" value="KAK8521471.1"/>
    <property type="molecule type" value="Genomic_DNA"/>
</dbReference>
<dbReference type="InterPro" id="IPR036876">
    <property type="entry name" value="UVR_dom_sf"/>
</dbReference>
<name>A0ABR2CP97_9ROSI</name>
<dbReference type="InterPro" id="IPR036767">
    <property type="entry name" value="ApaG_sf"/>
</dbReference>
<dbReference type="InterPro" id="IPR050718">
    <property type="entry name" value="ApaG-like"/>
</dbReference>
<organism evidence="4 5">
    <name type="scientific">Hibiscus sabdariffa</name>
    <name type="common">roselle</name>
    <dbReference type="NCBI Taxonomy" id="183260"/>
    <lineage>
        <taxon>Eukaryota</taxon>
        <taxon>Viridiplantae</taxon>
        <taxon>Streptophyta</taxon>
        <taxon>Embryophyta</taxon>
        <taxon>Tracheophyta</taxon>
        <taxon>Spermatophyta</taxon>
        <taxon>Magnoliopsida</taxon>
        <taxon>eudicotyledons</taxon>
        <taxon>Gunneridae</taxon>
        <taxon>Pentapetalae</taxon>
        <taxon>rosids</taxon>
        <taxon>malvids</taxon>
        <taxon>Malvales</taxon>
        <taxon>Malvaceae</taxon>
        <taxon>Malvoideae</taxon>
        <taxon>Hibiscus</taxon>
    </lineage>
</organism>
<dbReference type="SUPFAM" id="SSF46600">
    <property type="entry name" value="C-terminal UvrC-binding domain of UvrB"/>
    <property type="match status" value="1"/>
</dbReference>
<feature type="domain" description="UVR" evidence="2">
    <location>
        <begin position="130"/>
        <end position="165"/>
    </location>
</feature>
<sequence>MHSLSLKFFTDLNSRATTNTCIPARLGHGLAIDLDFVRRRRVGPGCWDRGCSGRKCWVVGCAVDRNGNGGNPGGGERPSLDPDPTRNQGLFLSRSQTFAMLKQQMEAAAKSEDYREAARIRDCLKIFEEEEPVLRLRRLIKEAVADERFEDAARYHDELKETASHSLLKCSSDATTLGIRVQVRSVYIEGRSMPSRGQYFFIYRIRITNNSDRPVQLVRRHWIITDGNGKTENVWGIGVIGEQPVILPKTGAEWFSFLAYLDYKGCTSSYLLGSIAVQEGDFEMKHIDRVGSTTFNVVIAPFSLSTLGEDADTF</sequence>
<feature type="domain" description="UVR" evidence="2">
    <location>
        <begin position="95"/>
        <end position="130"/>
    </location>
</feature>
<evidence type="ECO:0000256" key="1">
    <source>
        <dbReference type="SAM" id="MobiDB-lite"/>
    </source>
</evidence>
<evidence type="ECO:0000313" key="4">
    <source>
        <dbReference type="EMBL" id="KAK8521471.1"/>
    </source>
</evidence>
<feature type="region of interest" description="Disordered" evidence="1">
    <location>
        <begin position="67"/>
        <end position="87"/>
    </location>
</feature>
<dbReference type="Gene3D" id="2.60.40.1470">
    <property type="entry name" value="ApaG domain"/>
    <property type="match status" value="1"/>
</dbReference>